<dbReference type="Pfam" id="PF19736">
    <property type="entry name" value="DUF6226"/>
    <property type="match status" value="1"/>
</dbReference>
<dbReference type="KEGG" id="cmd:B841_11205"/>
<accession>S5TLY9</accession>
<dbReference type="EMBL" id="CP003924">
    <property type="protein sequence ID" value="AGS35713.1"/>
    <property type="molecule type" value="Genomic_DNA"/>
</dbReference>
<dbReference type="PATRIC" id="fig|1224163.3.peg.2261"/>
<evidence type="ECO:0000313" key="2">
    <source>
        <dbReference type="Proteomes" id="UP000015388"/>
    </source>
</evidence>
<dbReference type="InterPro" id="IPR045773">
    <property type="entry name" value="DUF6226"/>
</dbReference>
<dbReference type="Proteomes" id="UP000015388">
    <property type="component" value="Chromosome"/>
</dbReference>
<dbReference type="eggNOG" id="COG4762">
    <property type="taxonomic scope" value="Bacteria"/>
</dbReference>
<gene>
    <name evidence="1" type="ORF">B841_11205</name>
</gene>
<proteinExistence type="predicted"/>
<evidence type="ECO:0000313" key="1">
    <source>
        <dbReference type="EMBL" id="AGS35713.1"/>
    </source>
</evidence>
<organism evidence="1 2">
    <name type="scientific">Corynebacterium maris DSM 45190</name>
    <dbReference type="NCBI Taxonomy" id="1224163"/>
    <lineage>
        <taxon>Bacteria</taxon>
        <taxon>Bacillati</taxon>
        <taxon>Actinomycetota</taxon>
        <taxon>Actinomycetes</taxon>
        <taxon>Mycobacteriales</taxon>
        <taxon>Corynebacteriaceae</taxon>
        <taxon>Corynebacterium</taxon>
    </lineage>
</organism>
<dbReference type="RefSeq" id="WP_020935645.1">
    <property type="nucleotide sequence ID" value="NC_021915.1"/>
</dbReference>
<sequence>MTTWWEEHNAMAREHGVDVPLLDDAVTLLDDVEAAFASTGAATPGWPAPDVDHSDSRIYERVTEPERFAIVAARAEAWVSVLTARGWATSWTRGIQRVLVPARREAAPMVLQVSHNHGATFVTVGVGDPPFMLQEHPDCACDGCDMGSETLLQGIDEDIFSIVDGSLEVVEGAGQRTLRTSFSGARSTTSKRRPVRGVFGGPWDQDWSPRRLIKMSF</sequence>
<reference evidence="1 2" key="1">
    <citation type="submission" date="2012-11" db="EMBL/GenBank/DDBJ databases">
        <title>The complete genome sequence of Corynebacterium maris Coryn-1 (=DSM 45190).</title>
        <authorList>
            <person name="Schaffert L."/>
            <person name="Albersmeier A."/>
            <person name="Kalinowski J."/>
            <person name="Ruckert C."/>
        </authorList>
    </citation>
    <scope>NUCLEOTIDE SEQUENCE [LARGE SCALE GENOMIC DNA]</scope>
    <source>
        <strain evidence="2">Coryn-1</strain>
    </source>
</reference>
<name>S5TLY9_9CORY</name>
<dbReference type="HOGENOM" id="CLU_110697_0_0_11"/>
<dbReference type="OrthoDB" id="120660at2"/>
<keyword evidence="2" id="KW-1185">Reference proteome</keyword>
<dbReference type="AlphaFoldDB" id="S5TLY9"/>
<protein>
    <submittedName>
        <fullName evidence="1">Uncharacterized protein</fullName>
    </submittedName>
</protein>
<dbReference type="STRING" id="1224163.B841_11205"/>